<proteinExistence type="predicted"/>
<dbReference type="Pfam" id="PF13489">
    <property type="entry name" value="Methyltransf_23"/>
    <property type="match status" value="1"/>
</dbReference>
<sequence length="350" mass="40058">MGCVEHDESKDLHADISWAISPNNGILQLISLIPLNILYQTQHAGAVGGLWTEHHQIFAKFIQSQAPRSVLEIGGAHGILSREYKKLNKIDWTILEPNPSPAEGVSAEFIEGFFDDNFTFDGEFDTIIHSHVFEHVYYPDEFIKNISGLLENGQKLLFSLPNMEQMLKRKYTNCINFEHTVFITEPYVEHLLSKHGFRQISKEYFKEDHSIFYAYVKDSSTPLVELPKGLYEHNKILYLDYVDYHNKLISDLNVKIDKASNDLPIYLFGAHVFAQYLIEFGLNIDRIVCLLDNDIKKQGKRLYGTSLIVESPKMLAGIDNPIVILKAGVYNKEISDDILDNINSGTIFWE</sequence>
<protein>
    <recommendedName>
        <fullName evidence="2">C-methyltransferase domain-containing protein</fullName>
    </recommendedName>
</protein>
<gene>
    <name evidence="1" type="ORF">METZ01_LOCUS133651</name>
</gene>
<dbReference type="PANTHER" id="PTHR43861">
    <property type="entry name" value="TRANS-ACONITATE 2-METHYLTRANSFERASE-RELATED"/>
    <property type="match status" value="1"/>
</dbReference>
<evidence type="ECO:0008006" key="2">
    <source>
        <dbReference type="Google" id="ProtNLM"/>
    </source>
</evidence>
<dbReference type="InterPro" id="IPR029063">
    <property type="entry name" value="SAM-dependent_MTases_sf"/>
</dbReference>
<dbReference type="Gene3D" id="3.40.50.720">
    <property type="entry name" value="NAD(P)-binding Rossmann-like Domain"/>
    <property type="match status" value="1"/>
</dbReference>
<dbReference type="AlphaFoldDB" id="A0A381YWC8"/>
<dbReference type="Gene3D" id="3.40.50.150">
    <property type="entry name" value="Vaccinia Virus protein VP39"/>
    <property type="match status" value="1"/>
</dbReference>
<reference evidence="1" key="1">
    <citation type="submission" date="2018-05" db="EMBL/GenBank/DDBJ databases">
        <authorList>
            <person name="Lanie J.A."/>
            <person name="Ng W.-L."/>
            <person name="Kazmierczak K.M."/>
            <person name="Andrzejewski T.M."/>
            <person name="Davidsen T.M."/>
            <person name="Wayne K.J."/>
            <person name="Tettelin H."/>
            <person name="Glass J.I."/>
            <person name="Rusch D."/>
            <person name="Podicherti R."/>
            <person name="Tsui H.-C.T."/>
            <person name="Winkler M.E."/>
        </authorList>
    </citation>
    <scope>NUCLEOTIDE SEQUENCE</scope>
</reference>
<dbReference type="SUPFAM" id="SSF53335">
    <property type="entry name" value="S-adenosyl-L-methionine-dependent methyltransferases"/>
    <property type="match status" value="1"/>
</dbReference>
<dbReference type="PANTHER" id="PTHR43861:SF6">
    <property type="entry name" value="METHYLTRANSFERASE TYPE 11"/>
    <property type="match status" value="1"/>
</dbReference>
<dbReference type="CDD" id="cd02440">
    <property type="entry name" value="AdoMet_MTases"/>
    <property type="match status" value="1"/>
</dbReference>
<evidence type="ECO:0000313" key="1">
    <source>
        <dbReference type="EMBL" id="SVA80797.1"/>
    </source>
</evidence>
<accession>A0A381YWC8</accession>
<name>A0A381YWC8_9ZZZZ</name>
<dbReference type="EMBL" id="UINC01019117">
    <property type="protein sequence ID" value="SVA80797.1"/>
    <property type="molecule type" value="Genomic_DNA"/>
</dbReference>
<organism evidence="1">
    <name type="scientific">marine metagenome</name>
    <dbReference type="NCBI Taxonomy" id="408172"/>
    <lineage>
        <taxon>unclassified sequences</taxon>
        <taxon>metagenomes</taxon>
        <taxon>ecological metagenomes</taxon>
    </lineage>
</organism>